<organism evidence="1 2">
    <name type="scientific">Methylomonas koyamae</name>
    <dbReference type="NCBI Taxonomy" id="702114"/>
    <lineage>
        <taxon>Bacteria</taxon>
        <taxon>Pseudomonadati</taxon>
        <taxon>Pseudomonadota</taxon>
        <taxon>Gammaproteobacteria</taxon>
        <taxon>Methylococcales</taxon>
        <taxon>Methylococcaceae</taxon>
        <taxon>Methylomonas</taxon>
    </lineage>
</organism>
<sequence length="88" mass="9657">MGACSQAAPQPLLIWHPVQPSSQLANTENRYGPHLEYFLSQVAIRWPACSVRVGRPTEPAAAVASDVGWTFARRASRDCVESDNVEFS</sequence>
<reference evidence="2" key="1">
    <citation type="submission" date="2016-03" db="EMBL/GenBank/DDBJ databases">
        <authorList>
            <person name="Heylen K."/>
            <person name="De Vos P."/>
            <person name="Vekeman B."/>
        </authorList>
    </citation>
    <scope>NUCLEOTIDE SEQUENCE [LARGE SCALE GENOMIC DNA]</scope>
    <source>
        <strain evidence="2">R-45383</strain>
    </source>
</reference>
<dbReference type="Proteomes" id="UP000077628">
    <property type="component" value="Unassembled WGS sequence"/>
</dbReference>
<accession>A0A177NJJ0</accession>
<proteinExistence type="predicted"/>
<keyword evidence="2" id="KW-1185">Reference proteome</keyword>
<dbReference type="AlphaFoldDB" id="A0A177NJJ0"/>
<protein>
    <submittedName>
        <fullName evidence="1">Uncharacterized protein</fullName>
    </submittedName>
</protein>
<gene>
    <name evidence="1" type="ORF">A1355_08560</name>
</gene>
<name>A0A177NJJ0_9GAMM</name>
<dbReference type="STRING" id="702114.A1355_08560"/>
<evidence type="ECO:0000313" key="2">
    <source>
        <dbReference type="Proteomes" id="UP000077628"/>
    </source>
</evidence>
<evidence type="ECO:0000313" key="1">
    <source>
        <dbReference type="EMBL" id="OAI17210.1"/>
    </source>
</evidence>
<comment type="caution">
    <text evidence="1">The sequence shown here is derived from an EMBL/GenBank/DDBJ whole genome shotgun (WGS) entry which is preliminary data.</text>
</comment>
<dbReference type="EMBL" id="LUUK01000179">
    <property type="protein sequence ID" value="OAI17210.1"/>
    <property type="molecule type" value="Genomic_DNA"/>
</dbReference>